<organism evidence="1 2">
    <name type="scientific">Araneus ventricosus</name>
    <name type="common">Orbweaver spider</name>
    <name type="synonym">Epeira ventricosa</name>
    <dbReference type="NCBI Taxonomy" id="182803"/>
    <lineage>
        <taxon>Eukaryota</taxon>
        <taxon>Metazoa</taxon>
        <taxon>Ecdysozoa</taxon>
        <taxon>Arthropoda</taxon>
        <taxon>Chelicerata</taxon>
        <taxon>Arachnida</taxon>
        <taxon>Araneae</taxon>
        <taxon>Araneomorphae</taxon>
        <taxon>Entelegynae</taxon>
        <taxon>Araneoidea</taxon>
        <taxon>Araneidae</taxon>
        <taxon>Araneus</taxon>
    </lineage>
</organism>
<dbReference type="AlphaFoldDB" id="A0A4Y2BG48"/>
<dbReference type="Proteomes" id="UP000499080">
    <property type="component" value="Unassembled WGS sequence"/>
</dbReference>
<protein>
    <submittedName>
        <fullName evidence="1">Uncharacterized protein</fullName>
    </submittedName>
</protein>
<sequence length="115" mass="12767">MALGPEDSRFKTRLHKNSAIYGACCTLNHQMPSSWCRVEVWRRSRVPAQAYSSSSDRGSELQGASQNSPLVISKRDVNVTKLISIPSALANKLPESAASHHYGLLRSTQQRIRCN</sequence>
<proteinExistence type="predicted"/>
<comment type="caution">
    <text evidence="1">The sequence shown here is derived from an EMBL/GenBank/DDBJ whole genome shotgun (WGS) entry which is preliminary data.</text>
</comment>
<reference evidence="1 2" key="1">
    <citation type="journal article" date="2019" name="Sci. Rep.">
        <title>Orb-weaving spider Araneus ventricosus genome elucidates the spidroin gene catalogue.</title>
        <authorList>
            <person name="Kono N."/>
            <person name="Nakamura H."/>
            <person name="Ohtoshi R."/>
            <person name="Moran D.A.P."/>
            <person name="Shinohara A."/>
            <person name="Yoshida Y."/>
            <person name="Fujiwara M."/>
            <person name="Mori M."/>
            <person name="Tomita M."/>
            <person name="Arakawa K."/>
        </authorList>
    </citation>
    <scope>NUCLEOTIDE SEQUENCE [LARGE SCALE GENOMIC DNA]</scope>
</reference>
<evidence type="ECO:0000313" key="2">
    <source>
        <dbReference type="Proteomes" id="UP000499080"/>
    </source>
</evidence>
<evidence type="ECO:0000313" key="1">
    <source>
        <dbReference type="EMBL" id="GBL90365.1"/>
    </source>
</evidence>
<accession>A0A4Y2BG48</accession>
<name>A0A4Y2BG48_ARAVE</name>
<dbReference type="EMBL" id="BGPR01000071">
    <property type="protein sequence ID" value="GBL90365.1"/>
    <property type="molecule type" value="Genomic_DNA"/>
</dbReference>
<gene>
    <name evidence="1" type="ORF">AVEN_178811_1</name>
</gene>
<keyword evidence="2" id="KW-1185">Reference proteome</keyword>